<evidence type="ECO:0000256" key="5">
    <source>
        <dbReference type="ARBA" id="ARBA00023002"/>
    </source>
</evidence>
<dbReference type="InterPro" id="IPR001128">
    <property type="entry name" value="Cyt_P450"/>
</dbReference>
<dbReference type="GO" id="GO:0020037">
    <property type="term" value="F:heme binding"/>
    <property type="evidence" value="ECO:0007669"/>
    <property type="project" value="InterPro"/>
</dbReference>
<evidence type="ECO:0000256" key="6">
    <source>
        <dbReference type="ARBA" id="ARBA00023004"/>
    </source>
</evidence>
<dbReference type="PRINTS" id="PR00359">
    <property type="entry name" value="BP450"/>
</dbReference>
<evidence type="ECO:0000313" key="9">
    <source>
        <dbReference type="EMBL" id="KLO36858.1"/>
    </source>
</evidence>
<dbReference type="RefSeq" id="WP_047314138.1">
    <property type="nucleotide sequence ID" value="NZ_LDPQ01000004.1"/>
</dbReference>
<dbReference type="STRING" id="1202450.B586_11555"/>
<evidence type="ECO:0000256" key="2">
    <source>
        <dbReference type="ARBA" id="ARBA00010617"/>
    </source>
</evidence>
<protein>
    <submittedName>
        <fullName evidence="9">Cytochrome P450</fullName>
    </submittedName>
</protein>
<dbReference type="GO" id="GO:0036199">
    <property type="term" value="F:cholest-4-en-3-one 26-monooxygenase activity"/>
    <property type="evidence" value="ECO:0007669"/>
    <property type="project" value="TreeGrafter"/>
</dbReference>
<dbReference type="PANTHER" id="PTHR46696">
    <property type="entry name" value="P450, PUTATIVE (EUROFUNG)-RELATED"/>
    <property type="match status" value="1"/>
</dbReference>
<dbReference type="OrthoDB" id="142769at2"/>
<dbReference type="Pfam" id="PF00067">
    <property type="entry name" value="p450"/>
    <property type="match status" value="1"/>
</dbReference>
<evidence type="ECO:0000256" key="7">
    <source>
        <dbReference type="ARBA" id="ARBA00023033"/>
    </source>
</evidence>
<dbReference type="PROSITE" id="PS00086">
    <property type="entry name" value="CYTOCHROME_P450"/>
    <property type="match status" value="1"/>
</dbReference>
<reference evidence="9 10" key="1">
    <citation type="submission" date="2015-05" db="EMBL/GenBank/DDBJ databases">
        <title>Genome sequence of Mycobacterium haemophilum.</title>
        <authorList>
            <person name="Greninger A.L."/>
            <person name="Cunningham G."/>
            <person name="Miller S."/>
        </authorList>
    </citation>
    <scope>NUCLEOTIDE SEQUENCE [LARGE SCALE GENOMIC DNA]</scope>
    <source>
        <strain evidence="10">UC1</strain>
    </source>
</reference>
<dbReference type="PATRIC" id="fig|29311.18.peg.3314"/>
<evidence type="ECO:0000256" key="8">
    <source>
        <dbReference type="RuleBase" id="RU000461"/>
    </source>
</evidence>
<sequence>MRQRLHWFAQYGFVRGVARFAARRGDPLARLVVDPAIKANPVAFYHELRARGPLVRSRISYLAVDHAIAHELLRSDDFHVISLDATLPAPLRWLESRSRDSLLHPLRAPSLLAVEPPDHTRYRKTVSSVFTPRAVAALRDRVEQTASTLLDQLSHQHGVVDVVDQYCSQLPVAVISDILGVPDRDRNHVLEFGELAAPSLDVGLTWQQYRQVQRGVAGFNVWLAEHLQQLRRTPGDDLMSQLIHEAENGPAETQLNRSELQAIAGLVLAAGFETTVNLLGNGIRMLLDTPESLQTLRTRPELWPNAVEEILRLDSPVQMTARIARKDVDLAGSTIKRDQVVVLYLAAANRDPSVFPDPDRFDIERPNAGRHLAFSGGRHFCLGAALARAEGEVGLRTFFDRFPEARAAGAGSRRDTRVLRGWSTLPVVLSGPAAPVDTGAPTECYWPL</sequence>
<comment type="similarity">
    <text evidence="2 8">Belongs to the cytochrome P450 family.</text>
</comment>
<name>A0A0I9VHE0_9MYCO</name>
<keyword evidence="3 8" id="KW-0349">Heme</keyword>
<dbReference type="Proteomes" id="UP000036334">
    <property type="component" value="Unassembled WGS sequence"/>
</dbReference>
<dbReference type="EMBL" id="LDPR01000007">
    <property type="protein sequence ID" value="KLO36858.1"/>
    <property type="molecule type" value="Genomic_DNA"/>
</dbReference>
<organism evidence="9 10">
    <name type="scientific">Mycobacterium haemophilum</name>
    <dbReference type="NCBI Taxonomy" id="29311"/>
    <lineage>
        <taxon>Bacteria</taxon>
        <taxon>Bacillati</taxon>
        <taxon>Actinomycetota</taxon>
        <taxon>Actinomycetes</taxon>
        <taxon>Mycobacteriales</taxon>
        <taxon>Mycobacteriaceae</taxon>
        <taxon>Mycobacterium</taxon>
    </lineage>
</organism>
<dbReference type="SUPFAM" id="SSF48264">
    <property type="entry name" value="Cytochrome P450"/>
    <property type="match status" value="1"/>
</dbReference>
<keyword evidence="6 8" id="KW-0408">Iron</keyword>
<dbReference type="InterPro" id="IPR017972">
    <property type="entry name" value="Cyt_P450_CS"/>
</dbReference>
<dbReference type="CDD" id="cd20625">
    <property type="entry name" value="CYP164-like"/>
    <property type="match status" value="1"/>
</dbReference>
<dbReference type="Gene3D" id="1.10.630.10">
    <property type="entry name" value="Cytochrome P450"/>
    <property type="match status" value="1"/>
</dbReference>
<dbReference type="FunFam" id="1.10.630.10:FF:000018">
    <property type="entry name" value="Cytochrome P450 monooxygenase"/>
    <property type="match status" value="1"/>
</dbReference>
<dbReference type="InterPro" id="IPR002397">
    <property type="entry name" value="Cyt_P450_B"/>
</dbReference>
<comment type="cofactor">
    <cofactor evidence="1">
        <name>heme</name>
        <dbReference type="ChEBI" id="CHEBI:30413"/>
    </cofactor>
</comment>
<dbReference type="InterPro" id="IPR036396">
    <property type="entry name" value="Cyt_P450_sf"/>
</dbReference>
<keyword evidence="5 8" id="KW-0560">Oxidoreductase</keyword>
<dbReference type="GO" id="GO:0005506">
    <property type="term" value="F:iron ion binding"/>
    <property type="evidence" value="ECO:0007669"/>
    <property type="project" value="InterPro"/>
</dbReference>
<evidence type="ECO:0000256" key="4">
    <source>
        <dbReference type="ARBA" id="ARBA00022723"/>
    </source>
</evidence>
<keyword evidence="10" id="KW-1185">Reference proteome</keyword>
<evidence type="ECO:0000313" key="10">
    <source>
        <dbReference type="Proteomes" id="UP000036334"/>
    </source>
</evidence>
<keyword evidence="7 8" id="KW-0503">Monooxygenase</keyword>
<dbReference type="PANTHER" id="PTHR46696:SF4">
    <property type="entry name" value="BIOTIN BIOSYNTHESIS CYTOCHROME P450"/>
    <property type="match status" value="1"/>
</dbReference>
<evidence type="ECO:0000256" key="3">
    <source>
        <dbReference type="ARBA" id="ARBA00022617"/>
    </source>
</evidence>
<dbReference type="GO" id="GO:0006707">
    <property type="term" value="P:cholesterol catabolic process"/>
    <property type="evidence" value="ECO:0007669"/>
    <property type="project" value="TreeGrafter"/>
</dbReference>
<dbReference type="AlphaFoldDB" id="A0A0I9VHE0"/>
<accession>A0A0I9VHE0</accession>
<gene>
    <name evidence="9" type="ORF">ABH38_10675</name>
</gene>
<comment type="caution">
    <text evidence="9">The sequence shown here is derived from an EMBL/GenBank/DDBJ whole genome shotgun (WGS) entry which is preliminary data.</text>
</comment>
<dbReference type="GO" id="GO:0008395">
    <property type="term" value="F:steroid hydroxylase activity"/>
    <property type="evidence" value="ECO:0007669"/>
    <property type="project" value="TreeGrafter"/>
</dbReference>
<evidence type="ECO:0000256" key="1">
    <source>
        <dbReference type="ARBA" id="ARBA00001971"/>
    </source>
</evidence>
<proteinExistence type="inferred from homology"/>
<keyword evidence="4 8" id="KW-0479">Metal-binding</keyword>